<evidence type="ECO:0000313" key="2">
    <source>
        <dbReference type="EMBL" id="CAB0015924.1"/>
    </source>
</evidence>
<organism evidence="2 3">
    <name type="scientific">Nesidiocoris tenuis</name>
    <dbReference type="NCBI Taxonomy" id="355587"/>
    <lineage>
        <taxon>Eukaryota</taxon>
        <taxon>Metazoa</taxon>
        <taxon>Ecdysozoa</taxon>
        <taxon>Arthropoda</taxon>
        <taxon>Hexapoda</taxon>
        <taxon>Insecta</taxon>
        <taxon>Pterygota</taxon>
        <taxon>Neoptera</taxon>
        <taxon>Paraneoptera</taxon>
        <taxon>Hemiptera</taxon>
        <taxon>Heteroptera</taxon>
        <taxon>Panheteroptera</taxon>
        <taxon>Cimicomorpha</taxon>
        <taxon>Miridae</taxon>
        <taxon>Dicyphina</taxon>
        <taxon>Nesidiocoris</taxon>
    </lineage>
</organism>
<keyword evidence="3" id="KW-1185">Reference proteome</keyword>
<proteinExistence type="predicted"/>
<reference evidence="2 3" key="1">
    <citation type="submission" date="2020-02" db="EMBL/GenBank/DDBJ databases">
        <authorList>
            <person name="Ferguson B K."/>
        </authorList>
    </citation>
    <scope>NUCLEOTIDE SEQUENCE [LARGE SCALE GENOMIC DNA]</scope>
</reference>
<sequence>MRRVRSGGVKEEEGVVRRGEGGGGCGKVGEGGGGISFGNIDNLFPYVNLGCGVIALSDQCSDRDNNDDGVRDVAYNSERKDDAVCGNIEPYQRLHCEQRLASRCKKGIKHCDQDSNFVMPVHIFATVDKAIEGFFFQSRLLFSETHEVTK</sequence>
<accession>A0A6H5HDT3</accession>
<dbReference type="EMBL" id="CADCXU010029758">
    <property type="protein sequence ID" value="CAB0015924.1"/>
    <property type="molecule type" value="Genomic_DNA"/>
</dbReference>
<name>A0A6H5HDT3_9HEMI</name>
<feature type="region of interest" description="Disordered" evidence="1">
    <location>
        <begin position="1"/>
        <end position="20"/>
    </location>
</feature>
<dbReference type="Proteomes" id="UP000479000">
    <property type="component" value="Unassembled WGS sequence"/>
</dbReference>
<evidence type="ECO:0000313" key="3">
    <source>
        <dbReference type="Proteomes" id="UP000479000"/>
    </source>
</evidence>
<evidence type="ECO:0000256" key="1">
    <source>
        <dbReference type="SAM" id="MobiDB-lite"/>
    </source>
</evidence>
<protein>
    <submittedName>
        <fullName evidence="2">Uncharacterized protein</fullName>
    </submittedName>
</protein>
<feature type="compositionally biased region" description="Basic and acidic residues" evidence="1">
    <location>
        <begin position="8"/>
        <end position="20"/>
    </location>
</feature>
<feature type="non-terminal residue" evidence="2">
    <location>
        <position position="150"/>
    </location>
</feature>
<gene>
    <name evidence="2" type="ORF">NTEN_LOCUS20264</name>
</gene>
<dbReference type="AlphaFoldDB" id="A0A6H5HDT3"/>